<keyword evidence="1 3" id="KW-0238">DNA-binding</keyword>
<dbReference type="SUPFAM" id="SSF47095">
    <property type="entry name" value="HMG-box"/>
    <property type="match status" value="1"/>
</dbReference>
<organism evidence="6 7">
    <name type="scientific">Marasmius tenuissimus</name>
    <dbReference type="NCBI Taxonomy" id="585030"/>
    <lineage>
        <taxon>Eukaryota</taxon>
        <taxon>Fungi</taxon>
        <taxon>Dikarya</taxon>
        <taxon>Basidiomycota</taxon>
        <taxon>Agaricomycotina</taxon>
        <taxon>Agaricomycetes</taxon>
        <taxon>Agaricomycetidae</taxon>
        <taxon>Agaricales</taxon>
        <taxon>Marasmiineae</taxon>
        <taxon>Marasmiaceae</taxon>
        <taxon>Marasmius</taxon>
    </lineage>
</organism>
<feature type="compositionally biased region" description="Basic residues" evidence="4">
    <location>
        <begin position="1"/>
        <end position="10"/>
    </location>
</feature>
<feature type="compositionally biased region" description="Low complexity" evidence="4">
    <location>
        <begin position="46"/>
        <end position="57"/>
    </location>
</feature>
<dbReference type="Pfam" id="PF00505">
    <property type="entry name" value="HMG_box"/>
    <property type="match status" value="1"/>
</dbReference>
<proteinExistence type="predicted"/>
<dbReference type="EMBL" id="JBBXMP010000075">
    <property type="protein sequence ID" value="KAL0063685.1"/>
    <property type="molecule type" value="Genomic_DNA"/>
</dbReference>
<feature type="domain" description="HMG box" evidence="5">
    <location>
        <begin position="94"/>
        <end position="163"/>
    </location>
</feature>
<accession>A0ABR2ZQT9</accession>
<evidence type="ECO:0000256" key="3">
    <source>
        <dbReference type="PROSITE-ProRule" id="PRU00267"/>
    </source>
</evidence>
<dbReference type="Proteomes" id="UP001437256">
    <property type="component" value="Unassembled WGS sequence"/>
</dbReference>
<dbReference type="SMART" id="SM00398">
    <property type="entry name" value="HMG"/>
    <property type="match status" value="1"/>
</dbReference>
<dbReference type="PANTHER" id="PTHR45789:SF2">
    <property type="entry name" value="FI18025P1"/>
    <property type="match status" value="1"/>
</dbReference>
<dbReference type="InterPro" id="IPR051356">
    <property type="entry name" value="SOX/SOX-like_TF"/>
</dbReference>
<feature type="region of interest" description="Disordered" evidence="4">
    <location>
        <begin position="40"/>
        <end position="96"/>
    </location>
</feature>
<dbReference type="PANTHER" id="PTHR45789">
    <property type="entry name" value="FI18025P1"/>
    <property type="match status" value="1"/>
</dbReference>
<dbReference type="InterPro" id="IPR036910">
    <property type="entry name" value="HMG_box_dom_sf"/>
</dbReference>
<evidence type="ECO:0000256" key="2">
    <source>
        <dbReference type="ARBA" id="ARBA00023242"/>
    </source>
</evidence>
<feature type="DNA-binding region" description="HMG box" evidence="3">
    <location>
        <begin position="94"/>
        <end position="163"/>
    </location>
</feature>
<reference evidence="6 7" key="1">
    <citation type="submission" date="2024-05" db="EMBL/GenBank/DDBJ databases">
        <title>A draft genome resource for the thread blight pathogen Marasmius tenuissimus strain MS-2.</title>
        <authorList>
            <person name="Yulfo-Soto G.E."/>
            <person name="Baruah I.K."/>
            <person name="Amoako-Attah I."/>
            <person name="Bukari Y."/>
            <person name="Meinhardt L.W."/>
            <person name="Bailey B.A."/>
            <person name="Cohen S.P."/>
        </authorList>
    </citation>
    <scope>NUCLEOTIDE SEQUENCE [LARGE SCALE GENOMIC DNA]</scope>
    <source>
        <strain evidence="6 7">MS-2</strain>
    </source>
</reference>
<protein>
    <recommendedName>
        <fullName evidence="5">HMG box domain-containing protein</fullName>
    </recommendedName>
</protein>
<feature type="region of interest" description="Disordered" evidence="4">
    <location>
        <begin position="250"/>
        <end position="342"/>
    </location>
</feature>
<dbReference type="PROSITE" id="PS50118">
    <property type="entry name" value="HMG_BOX_2"/>
    <property type="match status" value="1"/>
</dbReference>
<feature type="compositionally biased region" description="Low complexity" evidence="4">
    <location>
        <begin position="301"/>
        <end position="313"/>
    </location>
</feature>
<feature type="region of interest" description="Disordered" evidence="4">
    <location>
        <begin position="1"/>
        <end position="28"/>
    </location>
</feature>
<feature type="compositionally biased region" description="Acidic residues" evidence="4">
    <location>
        <begin position="270"/>
        <end position="281"/>
    </location>
</feature>
<evidence type="ECO:0000256" key="4">
    <source>
        <dbReference type="SAM" id="MobiDB-lite"/>
    </source>
</evidence>
<name>A0ABR2ZQT9_9AGAR</name>
<feature type="compositionally biased region" description="Basic residues" evidence="4">
    <location>
        <begin position="79"/>
        <end position="90"/>
    </location>
</feature>
<evidence type="ECO:0000313" key="7">
    <source>
        <dbReference type="Proteomes" id="UP001437256"/>
    </source>
</evidence>
<dbReference type="CDD" id="cd01389">
    <property type="entry name" value="HMG-box_ROX1-like"/>
    <property type="match status" value="1"/>
</dbReference>
<dbReference type="Gene3D" id="1.10.30.10">
    <property type="entry name" value="High mobility group box domain"/>
    <property type="match status" value="1"/>
</dbReference>
<gene>
    <name evidence="6" type="ORF">AAF712_009377</name>
</gene>
<keyword evidence="7" id="KW-1185">Reference proteome</keyword>
<sequence>MPASRTRRRSSTLNPPQPTKPGVYGVPSIPHRLTFCENVTPGTYTSSLDSPSSLDGSEQASLDVSETLFPPAEAPSQPSRRRQPPGKRRSQGYIPRPPNAFMLFRADFVRQKHVPGTIEANHGSLSRIIGNCWRSLPAQDKRVWEVRAKHAKELHKKEFPNYKFKPIHTKKKKNVVDSSSVTPANADGSLTSKVKLTISTSGSKPRSKLTVEEEEAAIQARNEYLTQLLLLGHKNESLAAEMARYDEQEKARREAMLANSPQSEGAEERVEGDEEWEDESSETTTLMGDPESAWAHRLKVPPSSHSSSSSSSPAPGTAWGHPESFPPNQTSIQQPQPSYTSQQQYGNYLHMRRSSSVPPMMGMMGHSLGYYQDVSFGEEGYQNFNVGGEMRSPSPGPPGMSTIPNSSTAAGGFAYPLPRQSFSRISFSQLEAPMDTSTDPFAQYGYYGQRMSISAEHRMLLGGRRASSAQGMRRSWGTCNSTNQSWSWGQGAYWIPPTTSTAPLQTDDSPLPEVDTSLFEPGFNLNSFSMSTQAPAQPSPSPDLTTQVVSPLDPIHAPVPVAAPQPAYPPSVQVQEQNPNEAGIVDMSQASYGSSYSPMGHVDSGVLESHMGHSYQQYLPDGTIVDASYQHVPDYLHDVTSVPSGQVEGAFDAAAMEQQHRMMMTAPC</sequence>
<feature type="compositionally biased region" description="Low complexity" evidence="4">
    <location>
        <begin position="329"/>
        <end position="342"/>
    </location>
</feature>
<evidence type="ECO:0000256" key="1">
    <source>
        <dbReference type="ARBA" id="ARBA00023125"/>
    </source>
</evidence>
<dbReference type="InterPro" id="IPR009071">
    <property type="entry name" value="HMG_box_dom"/>
</dbReference>
<comment type="caution">
    <text evidence="6">The sequence shown here is derived from an EMBL/GenBank/DDBJ whole genome shotgun (WGS) entry which is preliminary data.</text>
</comment>
<evidence type="ECO:0000313" key="6">
    <source>
        <dbReference type="EMBL" id="KAL0063685.1"/>
    </source>
</evidence>
<evidence type="ECO:0000259" key="5">
    <source>
        <dbReference type="PROSITE" id="PS50118"/>
    </source>
</evidence>
<keyword evidence="2 3" id="KW-0539">Nucleus</keyword>